<name>A0A0F8YIX3_9ZZZZ</name>
<accession>A0A0F8YIX3</accession>
<dbReference type="EMBL" id="LAZR01053168">
    <property type="protein sequence ID" value="KKK81338.1"/>
    <property type="molecule type" value="Genomic_DNA"/>
</dbReference>
<comment type="caution">
    <text evidence="1">The sequence shown here is derived from an EMBL/GenBank/DDBJ whole genome shotgun (WGS) entry which is preliminary data.</text>
</comment>
<protein>
    <recommendedName>
        <fullName evidence="2">Terminase large subunit gp17-like C-terminal domain-containing protein</fullName>
    </recommendedName>
</protein>
<reference evidence="1" key="1">
    <citation type="journal article" date="2015" name="Nature">
        <title>Complex archaea that bridge the gap between prokaryotes and eukaryotes.</title>
        <authorList>
            <person name="Spang A."/>
            <person name="Saw J.H."/>
            <person name="Jorgensen S.L."/>
            <person name="Zaremba-Niedzwiedzka K."/>
            <person name="Martijn J."/>
            <person name="Lind A.E."/>
            <person name="van Eijk R."/>
            <person name="Schleper C."/>
            <person name="Guy L."/>
            <person name="Ettema T.J."/>
        </authorList>
    </citation>
    <scope>NUCLEOTIDE SEQUENCE</scope>
</reference>
<evidence type="ECO:0008006" key="2">
    <source>
        <dbReference type="Google" id="ProtNLM"/>
    </source>
</evidence>
<proteinExistence type="predicted"/>
<feature type="non-terminal residue" evidence="1">
    <location>
        <position position="1"/>
    </location>
</feature>
<dbReference type="Gene3D" id="3.30.420.240">
    <property type="match status" value="1"/>
</dbReference>
<dbReference type="AlphaFoldDB" id="A0A0F8YIX3"/>
<gene>
    <name evidence="1" type="ORF">LCGC14_2814490</name>
</gene>
<sequence>SKQGLMEGLSLIISKREIRFPEGVIRQELETFEYEYSRTGVKYSAPEGLNDDAVCALALAQSHFSEGGPRVRFI</sequence>
<organism evidence="1">
    <name type="scientific">marine sediment metagenome</name>
    <dbReference type="NCBI Taxonomy" id="412755"/>
    <lineage>
        <taxon>unclassified sequences</taxon>
        <taxon>metagenomes</taxon>
        <taxon>ecological metagenomes</taxon>
    </lineage>
</organism>
<evidence type="ECO:0000313" key="1">
    <source>
        <dbReference type="EMBL" id="KKK81338.1"/>
    </source>
</evidence>